<feature type="compositionally biased region" description="Low complexity" evidence="1">
    <location>
        <begin position="17"/>
        <end position="27"/>
    </location>
</feature>
<protein>
    <submittedName>
        <fullName evidence="2">Uncharacterized protein</fullName>
    </submittedName>
</protein>
<feature type="compositionally biased region" description="Basic and acidic residues" evidence="1">
    <location>
        <begin position="30"/>
        <end position="40"/>
    </location>
</feature>
<evidence type="ECO:0000256" key="1">
    <source>
        <dbReference type="SAM" id="MobiDB-lite"/>
    </source>
</evidence>
<evidence type="ECO:0000313" key="3">
    <source>
        <dbReference type="Proteomes" id="UP001183824"/>
    </source>
</evidence>
<comment type="caution">
    <text evidence="2">The sequence shown here is derived from an EMBL/GenBank/DDBJ whole genome shotgun (WGS) entry which is preliminary data.</text>
</comment>
<proteinExistence type="predicted"/>
<reference evidence="3" key="1">
    <citation type="submission" date="2023-07" db="EMBL/GenBank/DDBJ databases">
        <title>30 novel species of actinomycetes from the DSMZ collection.</title>
        <authorList>
            <person name="Nouioui I."/>
        </authorList>
    </citation>
    <scope>NUCLEOTIDE SEQUENCE [LARGE SCALE GENOMIC DNA]</scope>
    <source>
        <strain evidence="3">DSM 41640</strain>
    </source>
</reference>
<feature type="compositionally biased region" description="Basic and acidic residues" evidence="1">
    <location>
        <begin position="48"/>
        <end position="59"/>
    </location>
</feature>
<dbReference type="Proteomes" id="UP001183824">
    <property type="component" value="Unassembled WGS sequence"/>
</dbReference>
<name>A0ABU2VMF6_9ACTN</name>
<keyword evidence="3" id="KW-1185">Reference proteome</keyword>
<dbReference type="EMBL" id="JAVREZ010000020">
    <property type="protein sequence ID" value="MDT0486430.1"/>
    <property type="molecule type" value="Genomic_DNA"/>
</dbReference>
<gene>
    <name evidence="2" type="ORF">RNB18_40825</name>
</gene>
<sequence>MPPAHTGGQRAREKRTAGAAGSAAGSGDPEAARRRAEHRAVRITAGATEREQRLADLLRGRRQAAGGRRQAAGGRRQAAGGRRQAAGGRRQAAGGRRQAAG</sequence>
<organism evidence="2 3">
    <name type="scientific">Streptomyces doebereineriae</name>
    <dbReference type="NCBI Taxonomy" id="3075528"/>
    <lineage>
        <taxon>Bacteria</taxon>
        <taxon>Bacillati</taxon>
        <taxon>Actinomycetota</taxon>
        <taxon>Actinomycetes</taxon>
        <taxon>Kitasatosporales</taxon>
        <taxon>Streptomycetaceae</taxon>
        <taxon>Streptomyces</taxon>
    </lineage>
</organism>
<feature type="compositionally biased region" description="Low complexity" evidence="1">
    <location>
        <begin position="63"/>
        <end position="101"/>
    </location>
</feature>
<evidence type="ECO:0000313" key="2">
    <source>
        <dbReference type="EMBL" id="MDT0486430.1"/>
    </source>
</evidence>
<feature type="region of interest" description="Disordered" evidence="1">
    <location>
        <begin position="1"/>
        <end position="101"/>
    </location>
</feature>
<feature type="non-terminal residue" evidence="2">
    <location>
        <position position="101"/>
    </location>
</feature>
<accession>A0ABU2VMF6</accession>